<reference evidence="2" key="2">
    <citation type="submission" date="2022-10" db="EMBL/GenBank/DDBJ databases">
        <authorList>
            <consortium name="ENA_rothamsted_submissions"/>
            <consortium name="culmorum"/>
            <person name="King R."/>
        </authorList>
    </citation>
    <scope>NUCLEOTIDE SEQUENCE</scope>
</reference>
<sequence length="113" mass="13303">MVARHAKPDLFITFTCNPSWPEIEGILRGHQKWIWYVAYHTELIDELTTKQPFEVPLNYIYTVEFQKRGLPHAHFLVILRPEDRLDTVQQIDNAVCAQLLDRVHEPKAYGYVV</sequence>
<dbReference type="OrthoDB" id="1728974at2759"/>
<dbReference type="InterPro" id="IPR025476">
    <property type="entry name" value="Helitron_helicase-like"/>
</dbReference>
<organism evidence="2 3">
    <name type="scientific">Phaedon cochleariae</name>
    <name type="common">Mustard beetle</name>
    <dbReference type="NCBI Taxonomy" id="80249"/>
    <lineage>
        <taxon>Eukaryota</taxon>
        <taxon>Metazoa</taxon>
        <taxon>Ecdysozoa</taxon>
        <taxon>Arthropoda</taxon>
        <taxon>Hexapoda</taxon>
        <taxon>Insecta</taxon>
        <taxon>Pterygota</taxon>
        <taxon>Neoptera</taxon>
        <taxon>Endopterygota</taxon>
        <taxon>Coleoptera</taxon>
        <taxon>Polyphaga</taxon>
        <taxon>Cucujiformia</taxon>
        <taxon>Chrysomeloidea</taxon>
        <taxon>Chrysomelidae</taxon>
        <taxon>Chrysomelinae</taxon>
        <taxon>Chrysomelini</taxon>
        <taxon>Phaedon</taxon>
    </lineage>
</organism>
<evidence type="ECO:0000259" key="1">
    <source>
        <dbReference type="Pfam" id="PF14214"/>
    </source>
</evidence>
<reference evidence="2" key="1">
    <citation type="submission" date="2022-01" db="EMBL/GenBank/DDBJ databases">
        <authorList>
            <person name="King R."/>
        </authorList>
    </citation>
    <scope>NUCLEOTIDE SEQUENCE</scope>
</reference>
<gene>
    <name evidence="2" type="ORF">PHAECO_LOCUS12538</name>
</gene>
<feature type="domain" description="Helitron helicase-like" evidence="1">
    <location>
        <begin position="1"/>
        <end position="77"/>
    </location>
</feature>
<dbReference type="AlphaFoldDB" id="A0A9N9SPW1"/>
<evidence type="ECO:0000313" key="3">
    <source>
        <dbReference type="Proteomes" id="UP001153737"/>
    </source>
</evidence>
<dbReference type="EMBL" id="OU896715">
    <property type="protein sequence ID" value="CAG9825830.1"/>
    <property type="molecule type" value="Genomic_DNA"/>
</dbReference>
<accession>A0A9N9SPW1</accession>
<dbReference type="Proteomes" id="UP001153737">
    <property type="component" value="Chromosome 9"/>
</dbReference>
<name>A0A9N9SPW1_PHACE</name>
<proteinExistence type="predicted"/>
<protein>
    <recommendedName>
        <fullName evidence="1">Helitron helicase-like domain-containing protein</fullName>
    </recommendedName>
</protein>
<keyword evidence="3" id="KW-1185">Reference proteome</keyword>
<dbReference type="Pfam" id="PF14214">
    <property type="entry name" value="Helitron_like_N"/>
    <property type="match status" value="1"/>
</dbReference>
<evidence type="ECO:0000313" key="2">
    <source>
        <dbReference type="EMBL" id="CAG9825830.1"/>
    </source>
</evidence>